<keyword evidence="2" id="KW-0812">Transmembrane</keyword>
<keyword evidence="4" id="KW-1185">Reference proteome</keyword>
<organism evidence="3 4">
    <name type="scientific">Solanum tuberosum</name>
    <name type="common">Potato</name>
    <dbReference type="NCBI Taxonomy" id="4113"/>
    <lineage>
        <taxon>Eukaryota</taxon>
        <taxon>Viridiplantae</taxon>
        <taxon>Streptophyta</taxon>
        <taxon>Embryophyta</taxon>
        <taxon>Tracheophyta</taxon>
        <taxon>Spermatophyta</taxon>
        <taxon>Magnoliopsida</taxon>
        <taxon>eudicotyledons</taxon>
        <taxon>Gunneridae</taxon>
        <taxon>Pentapetalae</taxon>
        <taxon>asterids</taxon>
        <taxon>lamiids</taxon>
        <taxon>Solanales</taxon>
        <taxon>Solanaceae</taxon>
        <taxon>Solanoideae</taxon>
        <taxon>Solaneae</taxon>
        <taxon>Solanum</taxon>
    </lineage>
</organism>
<dbReference type="EnsemblPlants" id="PGSC0003DMT400088360">
    <property type="protein sequence ID" value="PGSC0003DMT400088360"/>
    <property type="gene ID" value="PGSC0003DMG400037931"/>
</dbReference>
<reference evidence="3" key="2">
    <citation type="submission" date="2015-06" db="UniProtKB">
        <authorList>
            <consortium name="EnsemblPlants"/>
        </authorList>
    </citation>
    <scope>IDENTIFICATION</scope>
    <source>
        <strain evidence="3">DM1-3 516 R44</strain>
    </source>
</reference>
<evidence type="ECO:0000313" key="4">
    <source>
        <dbReference type="Proteomes" id="UP000011115"/>
    </source>
</evidence>
<dbReference type="InParanoid" id="M1DFT3"/>
<name>M1DFT3_SOLTU</name>
<keyword evidence="2" id="KW-0472">Membrane</keyword>
<protein>
    <submittedName>
        <fullName evidence="3">Uncharacterized protein</fullName>
    </submittedName>
</protein>
<dbReference type="Gramene" id="PGSC0003DMT400088360">
    <property type="protein sequence ID" value="PGSC0003DMT400088360"/>
    <property type="gene ID" value="PGSC0003DMG400037931"/>
</dbReference>
<evidence type="ECO:0000313" key="3">
    <source>
        <dbReference type="EnsemblPlants" id="PGSC0003DMT400088360"/>
    </source>
</evidence>
<feature type="compositionally biased region" description="Basic and acidic residues" evidence="1">
    <location>
        <begin position="149"/>
        <end position="164"/>
    </location>
</feature>
<dbReference type="HOGENOM" id="CLU_1550256_0_0_1"/>
<feature type="transmembrane region" description="Helical" evidence="2">
    <location>
        <begin position="110"/>
        <end position="135"/>
    </location>
</feature>
<sequence length="173" mass="19402">MSKVNEGSKIELQTKTLQALLREAKKASLNDPDPNAPKKNRFYVPQVKKDKGVLLDEGTGFCDFGRSQLVLPIHSAVCRLSKSIANLASPHGWQSGTLGELNSRVAARRVVLVITRIAFLQLLQLFCSFLLGTWIEEQSKDTNMQKGTKQTEEMKKEETGDRQRHLANRRVAI</sequence>
<feature type="region of interest" description="Disordered" evidence="1">
    <location>
        <begin position="141"/>
        <end position="173"/>
    </location>
</feature>
<proteinExistence type="predicted"/>
<dbReference type="AlphaFoldDB" id="M1DFT3"/>
<reference evidence="4" key="1">
    <citation type="journal article" date="2011" name="Nature">
        <title>Genome sequence and analysis of the tuber crop potato.</title>
        <authorList>
            <consortium name="The Potato Genome Sequencing Consortium"/>
        </authorList>
    </citation>
    <scope>NUCLEOTIDE SEQUENCE [LARGE SCALE GENOMIC DNA]</scope>
    <source>
        <strain evidence="4">cv. DM1-3 516 R44</strain>
    </source>
</reference>
<evidence type="ECO:0000256" key="1">
    <source>
        <dbReference type="SAM" id="MobiDB-lite"/>
    </source>
</evidence>
<evidence type="ECO:0000256" key="2">
    <source>
        <dbReference type="SAM" id="Phobius"/>
    </source>
</evidence>
<keyword evidence="2" id="KW-1133">Transmembrane helix</keyword>
<dbReference type="PaxDb" id="4113-PGSC0003DMT400088360"/>
<dbReference type="Proteomes" id="UP000011115">
    <property type="component" value="Unassembled WGS sequence"/>
</dbReference>
<accession>M1DFT3</accession>